<dbReference type="AlphaFoldDB" id="A0AAE0IAF4"/>
<keyword evidence="2" id="KW-1185">Reference proteome</keyword>
<sequence>MKNKKKRGVDIFVIWAFVCSTWSTPFHSLHGWLDDWAVRVFLGGNVGAEAEAEAGVGKRASERVIWFWIGSSICVLSTHWC</sequence>
<reference evidence="1" key="2">
    <citation type="submission" date="2023-06" db="EMBL/GenBank/DDBJ databases">
        <authorList>
            <consortium name="Lawrence Berkeley National Laboratory"/>
            <person name="Haridas S."/>
            <person name="Hensen N."/>
            <person name="Bonometti L."/>
            <person name="Westerberg I."/>
            <person name="Brannstrom I.O."/>
            <person name="Guillou S."/>
            <person name="Cros-Aarteil S."/>
            <person name="Calhoun S."/>
            <person name="Kuo A."/>
            <person name="Mondo S."/>
            <person name="Pangilinan J."/>
            <person name="Riley R."/>
            <person name="Labutti K."/>
            <person name="Andreopoulos B."/>
            <person name="Lipzen A."/>
            <person name="Chen C."/>
            <person name="Yanf M."/>
            <person name="Daum C."/>
            <person name="Ng V."/>
            <person name="Clum A."/>
            <person name="Steindorff A."/>
            <person name="Ohm R."/>
            <person name="Martin F."/>
            <person name="Silar P."/>
            <person name="Natvig D."/>
            <person name="Lalanne C."/>
            <person name="Gautier V."/>
            <person name="Ament-Velasquez S.L."/>
            <person name="Kruys A."/>
            <person name="Hutchinson M.I."/>
            <person name="Powell A.J."/>
            <person name="Barry K."/>
            <person name="Miller A.N."/>
            <person name="Grigoriev I.V."/>
            <person name="Debuchy R."/>
            <person name="Gladieux P."/>
            <person name="Thoren M.H."/>
            <person name="Johannesson H."/>
        </authorList>
    </citation>
    <scope>NUCLEOTIDE SEQUENCE</scope>
    <source>
        <strain evidence="1">SMH4131-1</strain>
    </source>
</reference>
<evidence type="ECO:0000313" key="2">
    <source>
        <dbReference type="Proteomes" id="UP001286456"/>
    </source>
</evidence>
<protein>
    <submittedName>
        <fullName evidence="1">Uncharacterized protein</fullName>
    </submittedName>
</protein>
<name>A0AAE0IAF4_9PEZI</name>
<dbReference type="Proteomes" id="UP001286456">
    <property type="component" value="Unassembled WGS sequence"/>
</dbReference>
<reference evidence="1" key="1">
    <citation type="journal article" date="2023" name="Mol. Phylogenet. Evol.">
        <title>Genome-scale phylogeny and comparative genomics of the fungal order Sordariales.</title>
        <authorList>
            <person name="Hensen N."/>
            <person name="Bonometti L."/>
            <person name="Westerberg I."/>
            <person name="Brannstrom I.O."/>
            <person name="Guillou S."/>
            <person name="Cros-Aarteil S."/>
            <person name="Calhoun S."/>
            <person name="Haridas S."/>
            <person name="Kuo A."/>
            <person name="Mondo S."/>
            <person name="Pangilinan J."/>
            <person name="Riley R."/>
            <person name="LaButti K."/>
            <person name="Andreopoulos B."/>
            <person name="Lipzen A."/>
            <person name="Chen C."/>
            <person name="Yan M."/>
            <person name="Daum C."/>
            <person name="Ng V."/>
            <person name="Clum A."/>
            <person name="Steindorff A."/>
            <person name="Ohm R.A."/>
            <person name="Martin F."/>
            <person name="Silar P."/>
            <person name="Natvig D.O."/>
            <person name="Lalanne C."/>
            <person name="Gautier V."/>
            <person name="Ament-Velasquez S.L."/>
            <person name="Kruys A."/>
            <person name="Hutchinson M.I."/>
            <person name="Powell A.J."/>
            <person name="Barry K."/>
            <person name="Miller A.N."/>
            <person name="Grigoriev I.V."/>
            <person name="Debuchy R."/>
            <person name="Gladieux P."/>
            <person name="Hiltunen Thoren M."/>
            <person name="Johannesson H."/>
        </authorList>
    </citation>
    <scope>NUCLEOTIDE SEQUENCE</scope>
    <source>
        <strain evidence="1">SMH4131-1</strain>
    </source>
</reference>
<proteinExistence type="predicted"/>
<gene>
    <name evidence="1" type="ORF">B0T19DRAFT_265819</name>
</gene>
<organism evidence="1 2">
    <name type="scientific">Cercophora scortea</name>
    <dbReference type="NCBI Taxonomy" id="314031"/>
    <lineage>
        <taxon>Eukaryota</taxon>
        <taxon>Fungi</taxon>
        <taxon>Dikarya</taxon>
        <taxon>Ascomycota</taxon>
        <taxon>Pezizomycotina</taxon>
        <taxon>Sordariomycetes</taxon>
        <taxon>Sordariomycetidae</taxon>
        <taxon>Sordariales</taxon>
        <taxon>Lasiosphaeriaceae</taxon>
        <taxon>Cercophora</taxon>
    </lineage>
</organism>
<comment type="caution">
    <text evidence="1">The sequence shown here is derived from an EMBL/GenBank/DDBJ whole genome shotgun (WGS) entry which is preliminary data.</text>
</comment>
<evidence type="ECO:0000313" key="1">
    <source>
        <dbReference type="EMBL" id="KAK3321428.1"/>
    </source>
</evidence>
<accession>A0AAE0IAF4</accession>
<dbReference type="EMBL" id="JAUEPO010000005">
    <property type="protein sequence ID" value="KAK3321428.1"/>
    <property type="molecule type" value="Genomic_DNA"/>
</dbReference>